<sequence>MKRHMIKHIGLTPKEHLFPTVIIVFLALSVSCSSELETYSGVSGVYFAMNAGSTAINADTMYSETSSLPFIVTRSTDSTFNLKVKILGAISDRDRQVSIEVVPEETDALDGDYDRLSDNYVFPAGTVFGNIPITFHRTPSLEGKERKLTVRLVENNDFALPIRLWRNSSDEYVDVVKHTIVFSDKYVQLPGYETGYFGPFSEKKMKLMLEVLGLDISDFNEKMPYTRAKALGQQFDRYLKEQKAAGTPVLEDDGTEMTAGEYIY</sequence>
<protein>
    <submittedName>
        <fullName evidence="1">DUF4843 domain-containing protein</fullName>
    </submittedName>
</protein>
<accession>A0A9D9ILW3</accession>
<evidence type="ECO:0000313" key="2">
    <source>
        <dbReference type="Proteomes" id="UP000823757"/>
    </source>
</evidence>
<dbReference type="PROSITE" id="PS51257">
    <property type="entry name" value="PROKAR_LIPOPROTEIN"/>
    <property type="match status" value="1"/>
</dbReference>
<dbReference type="AlphaFoldDB" id="A0A9D9ILW3"/>
<dbReference type="EMBL" id="JADIMD010000124">
    <property type="protein sequence ID" value="MBO8475334.1"/>
    <property type="molecule type" value="Genomic_DNA"/>
</dbReference>
<dbReference type="Pfam" id="PF16132">
    <property type="entry name" value="DUF4843"/>
    <property type="match status" value="1"/>
</dbReference>
<dbReference type="InterPro" id="IPR032299">
    <property type="entry name" value="DUF4843"/>
</dbReference>
<organism evidence="1 2">
    <name type="scientific">Candidatus Cryptobacteroides faecigallinarum</name>
    <dbReference type="NCBI Taxonomy" id="2840763"/>
    <lineage>
        <taxon>Bacteria</taxon>
        <taxon>Pseudomonadati</taxon>
        <taxon>Bacteroidota</taxon>
        <taxon>Bacteroidia</taxon>
        <taxon>Bacteroidales</taxon>
        <taxon>Candidatus Cryptobacteroides</taxon>
    </lineage>
</organism>
<name>A0A9D9ILW3_9BACT</name>
<reference evidence="1" key="1">
    <citation type="submission" date="2020-10" db="EMBL/GenBank/DDBJ databases">
        <authorList>
            <person name="Gilroy R."/>
        </authorList>
    </citation>
    <scope>NUCLEOTIDE SEQUENCE</scope>
    <source>
        <strain evidence="1">B1-13419</strain>
    </source>
</reference>
<reference evidence="1" key="2">
    <citation type="journal article" date="2021" name="PeerJ">
        <title>Extensive microbial diversity within the chicken gut microbiome revealed by metagenomics and culture.</title>
        <authorList>
            <person name="Gilroy R."/>
            <person name="Ravi A."/>
            <person name="Getino M."/>
            <person name="Pursley I."/>
            <person name="Horton D.L."/>
            <person name="Alikhan N.F."/>
            <person name="Baker D."/>
            <person name="Gharbi K."/>
            <person name="Hall N."/>
            <person name="Watson M."/>
            <person name="Adriaenssens E.M."/>
            <person name="Foster-Nyarko E."/>
            <person name="Jarju S."/>
            <person name="Secka A."/>
            <person name="Antonio M."/>
            <person name="Oren A."/>
            <person name="Chaudhuri R.R."/>
            <person name="La Ragione R."/>
            <person name="Hildebrand F."/>
            <person name="Pallen M.J."/>
        </authorList>
    </citation>
    <scope>NUCLEOTIDE SEQUENCE</scope>
    <source>
        <strain evidence="1">B1-13419</strain>
    </source>
</reference>
<proteinExistence type="predicted"/>
<dbReference type="Proteomes" id="UP000823757">
    <property type="component" value="Unassembled WGS sequence"/>
</dbReference>
<evidence type="ECO:0000313" key="1">
    <source>
        <dbReference type="EMBL" id="MBO8475334.1"/>
    </source>
</evidence>
<gene>
    <name evidence="1" type="ORF">IAB91_08605</name>
</gene>
<comment type="caution">
    <text evidence="1">The sequence shown here is derived from an EMBL/GenBank/DDBJ whole genome shotgun (WGS) entry which is preliminary data.</text>
</comment>